<dbReference type="AlphaFoldDB" id="A0ABD3XC58"/>
<dbReference type="EMBL" id="JBJQND010000003">
    <property type="protein sequence ID" value="KAL3883038.1"/>
    <property type="molecule type" value="Genomic_DNA"/>
</dbReference>
<dbReference type="EMBL" id="JBJQND010000003">
    <property type="protein sequence ID" value="KAL3882840.1"/>
    <property type="molecule type" value="Genomic_DNA"/>
</dbReference>
<organism evidence="2 3">
    <name type="scientific">Sinanodonta woodiana</name>
    <name type="common">Chinese pond mussel</name>
    <name type="synonym">Anodonta woodiana</name>
    <dbReference type="NCBI Taxonomy" id="1069815"/>
    <lineage>
        <taxon>Eukaryota</taxon>
        <taxon>Metazoa</taxon>
        <taxon>Spiralia</taxon>
        <taxon>Lophotrochozoa</taxon>
        <taxon>Mollusca</taxon>
        <taxon>Bivalvia</taxon>
        <taxon>Autobranchia</taxon>
        <taxon>Heteroconchia</taxon>
        <taxon>Palaeoheterodonta</taxon>
        <taxon>Unionida</taxon>
        <taxon>Unionoidea</taxon>
        <taxon>Unionidae</taxon>
        <taxon>Unioninae</taxon>
        <taxon>Sinanodonta</taxon>
    </lineage>
</organism>
<gene>
    <name evidence="1" type="ORF">ACJMK2_029144</name>
    <name evidence="2" type="ORF">ACJMK2_029333</name>
</gene>
<evidence type="ECO:0008006" key="4">
    <source>
        <dbReference type="Google" id="ProtNLM"/>
    </source>
</evidence>
<proteinExistence type="predicted"/>
<protein>
    <recommendedName>
        <fullName evidence="4">Integrase catalytic domain-containing protein</fullName>
    </recommendedName>
</protein>
<dbReference type="InterPro" id="IPR036397">
    <property type="entry name" value="RNaseH_sf"/>
</dbReference>
<keyword evidence="3" id="KW-1185">Reference proteome</keyword>
<dbReference type="Proteomes" id="UP001634394">
    <property type="component" value="Unassembled WGS sequence"/>
</dbReference>
<dbReference type="Gene3D" id="3.30.420.10">
    <property type="entry name" value="Ribonuclease H-like superfamily/Ribonuclease H"/>
    <property type="match status" value="1"/>
</dbReference>
<sequence length="127" mass="15215">MLSAYVSNHQRDWDEYVPLVMMAYRSSVHERTGTTPVLMTFGREITLPIDIVFDDPEKQSSESQKYKTDYAIELKERLNEIYELSRKKMQLSVENMKMNHDLRVNLHNYTIGDKVWYFDHKRIYFGV</sequence>
<evidence type="ECO:0000313" key="1">
    <source>
        <dbReference type="EMBL" id="KAL3882840.1"/>
    </source>
</evidence>
<evidence type="ECO:0000313" key="2">
    <source>
        <dbReference type="EMBL" id="KAL3883038.1"/>
    </source>
</evidence>
<accession>A0ABD3XC58</accession>
<reference evidence="2 3" key="1">
    <citation type="submission" date="2024-11" db="EMBL/GenBank/DDBJ databases">
        <title>Chromosome-level genome assembly of the freshwater bivalve Anodonta woodiana.</title>
        <authorList>
            <person name="Chen X."/>
        </authorList>
    </citation>
    <scope>NUCLEOTIDE SEQUENCE [LARGE SCALE GENOMIC DNA]</scope>
    <source>
        <strain evidence="2">MN2024</strain>
        <tissue evidence="2">Gills</tissue>
    </source>
</reference>
<comment type="caution">
    <text evidence="2">The sequence shown here is derived from an EMBL/GenBank/DDBJ whole genome shotgun (WGS) entry which is preliminary data.</text>
</comment>
<name>A0ABD3XC58_SINWO</name>
<evidence type="ECO:0000313" key="3">
    <source>
        <dbReference type="Proteomes" id="UP001634394"/>
    </source>
</evidence>